<dbReference type="InterPro" id="IPR032164">
    <property type="entry name" value="DUF5000"/>
</dbReference>
<feature type="domain" description="DUF5000" evidence="4">
    <location>
        <begin position="259"/>
        <end position="402"/>
    </location>
</feature>
<gene>
    <name evidence="6" type="ORF">EGT74_26795</name>
</gene>
<dbReference type="Pfam" id="PF17166">
    <property type="entry name" value="DUF5126"/>
    <property type="match status" value="1"/>
</dbReference>
<dbReference type="RefSeq" id="WP_123849612.1">
    <property type="nucleotide sequence ID" value="NZ_RPDH01000003.1"/>
</dbReference>
<feature type="domain" description="DUF4959" evidence="3">
    <location>
        <begin position="16"/>
        <end position="118"/>
    </location>
</feature>
<dbReference type="EMBL" id="RPDH01000003">
    <property type="protein sequence ID" value="RPE05963.1"/>
    <property type="molecule type" value="Genomic_DNA"/>
</dbReference>
<proteinExistence type="predicted"/>
<organism evidence="6 7">
    <name type="scientific">Chitinophaga lutea</name>
    <dbReference type="NCBI Taxonomy" id="2488634"/>
    <lineage>
        <taxon>Bacteria</taxon>
        <taxon>Pseudomonadati</taxon>
        <taxon>Bacteroidota</taxon>
        <taxon>Chitinophagia</taxon>
        <taxon>Chitinophagales</taxon>
        <taxon>Chitinophagaceae</taxon>
        <taxon>Chitinophaga</taxon>
    </lineage>
</organism>
<feature type="chain" id="PRO_5017946217" evidence="2">
    <location>
        <begin position="19"/>
        <end position="405"/>
    </location>
</feature>
<dbReference type="Proteomes" id="UP000278351">
    <property type="component" value="Unassembled WGS sequence"/>
</dbReference>
<evidence type="ECO:0000259" key="3">
    <source>
        <dbReference type="Pfam" id="PF16323"/>
    </source>
</evidence>
<dbReference type="Pfam" id="PF16323">
    <property type="entry name" value="DUF4959"/>
    <property type="match status" value="1"/>
</dbReference>
<keyword evidence="7" id="KW-1185">Reference proteome</keyword>
<evidence type="ECO:0000256" key="2">
    <source>
        <dbReference type="SAM" id="SignalP"/>
    </source>
</evidence>
<dbReference type="InterPro" id="IPR032527">
    <property type="entry name" value="DUF4959"/>
</dbReference>
<reference evidence="6 7" key="1">
    <citation type="submission" date="2018-11" db="EMBL/GenBank/DDBJ databases">
        <title>Chitinophaga lutea sp.nov., isolate from arsenic contaminated soil.</title>
        <authorList>
            <person name="Zong Y."/>
        </authorList>
    </citation>
    <scope>NUCLEOTIDE SEQUENCE [LARGE SCALE GENOMIC DNA]</scope>
    <source>
        <strain evidence="6 7">ZY74</strain>
    </source>
</reference>
<dbReference type="OrthoDB" id="621114at2"/>
<dbReference type="PROSITE" id="PS51257">
    <property type="entry name" value="PROKAR_LIPOPROTEIN"/>
    <property type="match status" value="1"/>
</dbReference>
<feature type="region of interest" description="Disordered" evidence="1">
    <location>
        <begin position="226"/>
        <end position="249"/>
    </location>
</feature>
<feature type="signal peptide" evidence="2">
    <location>
        <begin position="1"/>
        <end position="18"/>
    </location>
</feature>
<dbReference type="Pfam" id="PF16391">
    <property type="entry name" value="DUF5000"/>
    <property type="match status" value="1"/>
</dbReference>
<evidence type="ECO:0000256" key="1">
    <source>
        <dbReference type="SAM" id="MobiDB-lite"/>
    </source>
</evidence>
<name>A0A3N4PBE3_9BACT</name>
<evidence type="ECO:0000259" key="4">
    <source>
        <dbReference type="Pfam" id="PF16391"/>
    </source>
</evidence>
<dbReference type="AlphaFoldDB" id="A0A3N4PBE3"/>
<keyword evidence="2" id="KW-0732">Signal</keyword>
<evidence type="ECO:0000313" key="7">
    <source>
        <dbReference type="Proteomes" id="UP000278351"/>
    </source>
</evidence>
<evidence type="ECO:0000259" key="5">
    <source>
        <dbReference type="Pfam" id="PF17166"/>
    </source>
</evidence>
<accession>A0A3N4PBE3</accession>
<dbReference type="InterPro" id="IPR033431">
    <property type="entry name" value="DUF5126"/>
</dbReference>
<protein>
    <submittedName>
        <fullName evidence="6">DUF5126 domain-containing protein</fullName>
    </submittedName>
</protein>
<evidence type="ECO:0000313" key="6">
    <source>
        <dbReference type="EMBL" id="RPE05963.1"/>
    </source>
</evidence>
<feature type="domain" description="DUF5126" evidence="5">
    <location>
        <begin position="119"/>
        <end position="221"/>
    </location>
</feature>
<sequence length="405" mass="46078">MKQLFLLLLLAVAIYACKEDTFSPISKDDTIPKQVSNPTAQPLPGAAKISYVLPDDKSLAYVRAEYEVNGQKRETKSSFYQRSVLLEGFGNTNEYTVKLYSVSYGEKASAPVEIRVRPLEPAIDTVRRSLQIVESFGGINTRFQNPYNANIMIGVLRWDEAQKEWVSIGANYTALDSGKFSVRGQKAEPIKFGIFVRDRWNNHTDTLQVVKTPIYEEELDKGKIKDGRGKNWPVPQREPLPKNGTPVKEPTNLSSWKFDAMFDGTIGNNGFHTTENKEVPIWIPMDLGVKARLSRYKIWQRQSGYIYNHGNPHQWEIWGTNTPTDPNSWILLDAQIMIKPSGRPTLNDNSTEDTEVAANGQEYEFPIDAPPVRYIAWKHIDSWASVEGYYGHFHLSEMTIWGQIK</sequence>
<dbReference type="Gene3D" id="2.60.120.260">
    <property type="entry name" value="Galactose-binding domain-like"/>
    <property type="match status" value="1"/>
</dbReference>
<comment type="caution">
    <text evidence="6">The sequence shown here is derived from an EMBL/GenBank/DDBJ whole genome shotgun (WGS) entry which is preliminary data.</text>
</comment>